<feature type="transmembrane region" description="Helical" evidence="8">
    <location>
        <begin position="29"/>
        <end position="52"/>
    </location>
</feature>
<keyword evidence="5 8" id="KW-0067">ATP-binding</keyword>
<dbReference type="Pfam" id="PF12409">
    <property type="entry name" value="P5-ATPase"/>
    <property type="match status" value="1"/>
</dbReference>
<comment type="similarity">
    <text evidence="8">Belongs to the cation transport ATPase (P-type) (TC 3.A.3) family. Type V subfamily.</text>
</comment>
<evidence type="ECO:0000256" key="1">
    <source>
        <dbReference type="ARBA" id="ARBA00004141"/>
    </source>
</evidence>
<comment type="caution">
    <text evidence="8">Lacks conserved residue(s) required for the propagation of feature annotation.</text>
</comment>
<protein>
    <recommendedName>
        <fullName evidence="8">Cation-transporting ATPase</fullName>
        <ecNumber evidence="8">7.2.2.-</ecNumber>
    </recommendedName>
</protein>
<keyword evidence="2" id="KW-0597">Phosphoprotein</keyword>
<keyword evidence="10" id="KW-1185">Reference proteome</keyword>
<comment type="catalytic activity">
    <reaction evidence="8">
        <text>ATP + H2O = ADP + phosphate + H(+)</text>
        <dbReference type="Rhea" id="RHEA:13065"/>
        <dbReference type="ChEBI" id="CHEBI:15377"/>
        <dbReference type="ChEBI" id="CHEBI:15378"/>
        <dbReference type="ChEBI" id="CHEBI:30616"/>
        <dbReference type="ChEBI" id="CHEBI:43474"/>
        <dbReference type="ChEBI" id="CHEBI:456216"/>
    </reaction>
</comment>
<dbReference type="InterPro" id="IPR047819">
    <property type="entry name" value="P5A-ATPase_N"/>
</dbReference>
<evidence type="ECO:0000313" key="11">
    <source>
        <dbReference type="RefSeq" id="XP_026683359.1"/>
    </source>
</evidence>
<dbReference type="Proteomes" id="UP000079169">
    <property type="component" value="Unplaced"/>
</dbReference>
<organism evidence="10 11">
    <name type="scientific">Diaphorina citri</name>
    <name type="common">Asian citrus psyllid</name>
    <dbReference type="NCBI Taxonomy" id="121845"/>
    <lineage>
        <taxon>Eukaryota</taxon>
        <taxon>Metazoa</taxon>
        <taxon>Ecdysozoa</taxon>
        <taxon>Arthropoda</taxon>
        <taxon>Hexapoda</taxon>
        <taxon>Insecta</taxon>
        <taxon>Pterygota</taxon>
        <taxon>Neoptera</taxon>
        <taxon>Paraneoptera</taxon>
        <taxon>Hemiptera</taxon>
        <taxon>Sternorrhyncha</taxon>
        <taxon>Psylloidea</taxon>
        <taxon>Psyllidae</taxon>
        <taxon>Diaphorininae</taxon>
        <taxon>Diaphorina</taxon>
    </lineage>
</organism>
<dbReference type="GO" id="GO:0005524">
    <property type="term" value="F:ATP binding"/>
    <property type="evidence" value="ECO:0007669"/>
    <property type="project" value="UniProtKB-UniRule"/>
</dbReference>
<proteinExistence type="inferred from homology"/>
<evidence type="ECO:0000256" key="5">
    <source>
        <dbReference type="ARBA" id="ARBA00022840"/>
    </source>
</evidence>
<evidence type="ECO:0000256" key="2">
    <source>
        <dbReference type="ARBA" id="ARBA00022553"/>
    </source>
</evidence>
<gene>
    <name evidence="11" type="primary">LOC113469699</name>
</gene>
<comment type="subcellular location">
    <subcellularLocation>
        <location evidence="1 8">Membrane</location>
        <topology evidence="1 8">Multi-pass membrane protein</topology>
    </subcellularLocation>
</comment>
<sequence length="194" mass="23222">MEDYHDQQNWLNKGEEDEMEIFGYRKCTGYCIVTWVLYLLTLGILRLVFHWYPHWQLYFTHQRCALSQSEKVLIVDTYEKLFKSYFIKTVNTISIPEFGIQENNNSEYPVKTTKFIRIYLCDGTSKEVTELKVINVKKLMYVWKEGSDLAQLQHFRFEYHFIESGPLYFRQRIILECLLPGSRIQMIAHTFSTA</sequence>
<evidence type="ECO:0000313" key="10">
    <source>
        <dbReference type="Proteomes" id="UP000079169"/>
    </source>
</evidence>
<keyword evidence="7 8" id="KW-1278">Translocase</keyword>
<dbReference type="EC" id="7.2.2.-" evidence="8"/>
<keyword evidence="8" id="KW-1133">Transmembrane helix</keyword>
<dbReference type="GeneID" id="113469699"/>
<dbReference type="InterPro" id="IPR006544">
    <property type="entry name" value="P-type_TPase_V"/>
</dbReference>
<evidence type="ECO:0000256" key="8">
    <source>
        <dbReference type="RuleBase" id="RU362082"/>
    </source>
</evidence>
<dbReference type="PANTHER" id="PTHR45630:SF8">
    <property type="entry name" value="CATION-TRANSPORTING ATPASE"/>
    <property type="match status" value="1"/>
</dbReference>
<dbReference type="KEGG" id="dci:113469699"/>
<dbReference type="GO" id="GO:0015203">
    <property type="term" value="F:polyamine transmembrane transporter activity"/>
    <property type="evidence" value="ECO:0007669"/>
    <property type="project" value="TreeGrafter"/>
</dbReference>
<feature type="domain" description="P5B-type ATPase N-terminal" evidence="9">
    <location>
        <begin position="15"/>
        <end position="144"/>
    </location>
</feature>
<dbReference type="STRING" id="121845.A0A3Q0J4D2"/>
<evidence type="ECO:0000256" key="7">
    <source>
        <dbReference type="ARBA" id="ARBA00022967"/>
    </source>
</evidence>
<dbReference type="GO" id="GO:0016020">
    <property type="term" value="C:membrane"/>
    <property type="evidence" value="ECO:0007669"/>
    <property type="project" value="UniProtKB-SubCell"/>
</dbReference>
<evidence type="ECO:0000259" key="9">
    <source>
        <dbReference type="Pfam" id="PF12409"/>
    </source>
</evidence>
<dbReference type="GO" id="GO:0019829">
    <property type="term" value="F:ATPase-coupled monoatomic cation transmembrane transporter activity"/>
    <property type="evidence" value="ECO:0007669"/>
    <property type="project" value="UniProtKB-UniRule"/>
</dbReference>
<keyword evidence="4 8" id="KW-0547">Nucleotide-binding</keyword>
<reference evidence="11" key="1">
    <citation type="submission" date="2025-08" db="UniProtKB">
        <authorList>
            <consortium name="RefSeq"/>
        </authorList>
    </citation>
    <scope>IDENTIFICATION</scope>
</reference>
<dbReference type="AlphaFoldDB" id="A0A3Q0J4D2"/>
<dbReference type="PANTHER" id="PTHR45630">
    <property type="entry name" value="CATION-TRANSPORTING ATPASE-RELATED"/>
    <property type="match status" value="1"/>
</dbReference>
<keyword evidence="3 8" id="KW-0479">Metal-binding</keyword>
<dbReference type="GO" id="GO:0006874">
    <property type="term" value="P:intracellular calcium ion homeostasis"/>
    <property type="evidence" value="ECO:0007669"/>
    <property type="project" value="TreeGrafter"/>
</dbReference>
<dbReference type="PaxDb" id="121845-A0A3Q0J4D2"/>
<dbReference type="GO" id="GO:0046872">
    <property type="term" value="F:metal ion binding"/>
    <property type="evidence" value="ECO:0007669"/>
    <property type="project" value="UniProtKB-UniRule"/>
</dbReference>
<evidence type="ECO:0000256" key="4">
    <source>
        <dbReference type="ARBA" id="ARBA00022741"/>
    </source>
</evidence>
<evidence type="ECO:0000256" key="3">
    <source>
        <dbReference type="ARBA" id="ARBA00022723"/>
    </source>
</evidence>
<dbReference type="RefSeq" id="XP_026683359.1">
    <property type="nucleotide sequence ID" value="XM_026827558.1"/>
</dbReference>
<name>A0A3Q0J4D2_DIACI</name>
<keyword evidence="8" id="KW-0812">Transmembrane</keyword>
<dbReference type="GO" id="GO:0140358">
    <property type="term" value="F:P-type transmembrane transporter activity"/>
    <property type="evidence" value="ECO:0007669"/>
    <property type="project" value="InterPro"/>
</dbReference>
<accession>A0A3Q0J4D2</accession>
<keyword evidence="8" id="KW-0472">Membrane</keyword>
<keyword evidence="6 8" id="KW-0460">Magnesium</keyword>
<evidence type="ECO:0000256" key="6">
    <source>
        <dbReference type="ARBA" id="ARBA00022842"/>
    </source>
</evidence>